<dbReference type="EMBL" id="RHFK02000007">
    <property type="protein sequence ID" value="TWW73542.1"/>
    <property type="molecule type" value="Genomic_DNA"/>
</dbReference>
<comment type="caution">
    <text evidence="4">The sequence shown here is derived from an EMBL/GenBank/DDBJ whole genome shotgun (WGS) entry which is preliminary data.</text>
</comment>
<evidence type="ECO:0000313" key="5">
    <source>
        <dbReference type="Proteomes" id="UP000324091"/>
    </source>
</evidence>
<dbReference type="GO" id="GO:0005697">
    <property type="term" value="C:telomerase holoenzyme complex"/>
    <property type="evidence" value="ECO:0007669"/>
    <property type="project" value="TreeGrafter"/>
</dbReference>
<evidence type="ECO:0000259" key="2">
    <source>
        <dbReference type="PROSITE" id="PS50837"/>
    </source>
</evidence>
<dbReference type="PANTHER" id="PTHR44791:SF1">
    <property type="entry name" value="TELOMERASE PROTEIN COMPONENT 1"/>
    <property type="match status" value="1"/>
</dbReference>
<dbReference type="AlphaFoldDB" id="A0A5C6P162"/>
<evidence type="ECO:0000256" key="1">
    <source>
        <dbReference type="SAM" id="MobiDB-lite"/>
    </source>
</evidence>
<dbReference type="Pfam" id="PF05729">
    <property type="entry name" value="NACHT"/>
    <property type="match status" value="1"/>
</dbReference>
<reference evidence="4 5" key="1">
    <citation type="submission" date="2019-04" db="EMBL/GenBank/DDBJ databases">
        <title>Chromosome genome assembly for Takifugu flavidus.</title>
        <authorList>
            <person name="Xiao S."/>
        </authorList>
    </citation>
    <scope>NUCLEOTIDE SEQUENCE [LARGE SCALE GENOMIC DNA]</scope>
    <source>
        <strain evidence="4">HTHZ2018</strain>
        <tissue evidence="4">Muscle</tissue>
    </source>
</reference>
<keyword evidence="5" id="KW-1185">Reference proteome</keyword>
<dbReference type="InterPro" id="IPR025139">
    <property type="entry name" value="DUF4062"/>
</dbReference>
<dbReference type="InterPro" id="IPR037214">
    <property type="entry name" value="TROVE_dom_sf"/>
</dbReference>
<feature type="domain" description="TROVE" evidence="3">
    <location>
        <begin position="207"/>
        <end position="580"/>
    </location>
</feature>
<dbReference type="PROSITE" id="PS50837">
    <property type="entry name" value="NACHT"/>
    <property type="match status" value="1"/>
</dbReference>
<organism evidence="4 5">
    <name type="scientific">Takifugu flavidus</name>
    <name type="common">sansaifugu</name>
    <dbReference type="NCBI Taxonomy" id="433684"/>
    <lineage>
        <taxon>Eukaryota</taxon>
        <taxon>Metazoa</taxon>
        <taxon>Chordata</taxon>
        <taxon>Craniata</taxon>
        <taxon>Vertebrata</taxon>
        <taxon>Euteleostomi</taxon>
        <taxon>Actinopterygii</taxon>
        <taxon>Neopterygii</taxon>
        <taxon>Teleostei</taxon>
        <taxon>Neoteleostei</taxon>
        <taxon>Acanthomorphata</taxon>
        <taxon>Eupercaria</taxon>
        <taxon>Tetraodontiformes</taxon>
        <taxon>Tetradontoidea</taxon>
        <taxon>Tetraodontidae</taxon>
        <taxon>Takifugu</taxon>
    </lineage>
</organism>
<feature type="region of interest" description="Disordered" evidence="1">
    <location>
        <begin position="1"/>
        <end position="24"/>
    </location>
</feature>
<sequence>MKAVNLQQKNVTKREQQPSACGGSLSSNYEPLNLENKFLAQTSTVIPQACSLLLNHAAQPSSSPALKPSSLSSTSSSLLCTSSCSSSLTSPLLSTENMLLSSHSVLTTSSCLTSVANEYLVSTSLSNTSFLNQFVPAEDGEESSEVKPLCLEETGLQQIISEEAELLDEGDHEEREASVISMELGVPETEGSQRESVVIRHKDFVEIDRREDMTEMELKDKKCLLLNAVCCSLVNKSIPPGQKDWDTEKSVWTVIKNIARDISVSDPQFLLKVAVYTRQQLNIRITANFLLALAASQPSTKPHVRRYFSAAVQLPSDWLEVVRIYSTLQITESKTVVDKKQSEFSLKKMIKRLHIKEPAEHVMAILGKKYPADIKVFTHSGMKGVWEREKAGQRMKLRQPETWERLLSLKGNNSSTWEKLIDNKSLPFMAMLRNLRNMITKGISEAHHKKILSRLTNKKAVIQSRQFPFRFLAAYKIILELRNLASKQTITPSQDILKGILKKIPKSRHFRSKDWDTTSRSRIKVTLGVPFVYRQYQQKRAGFQKAVQKHFSVALLDRYLIALETAVQISCHYNVPPLPGRTIILLSDCINNNNSRLKQDFCLPPDPEQKDDKEEEGQHSRRRERIRQEDDKLNPSVLEVAVLLSLMIGSSAEDFKLYLSFWRGLKEIKIESDVLLDNVKGVIKQLKVDNIIILTEFWLSDYIDWSISNYRKDVNDKALVVKIFMSSESAEYNSDKNCVNLTGFSDQILRFVAERGSSRLLDHVEHIDRLYNIPPPGGAKVPETINTVVQIPVTPQLRWRSVRVFISSTFRDMHAERDILVQSVFPELRRRAAAHCLHMQEVELRWGVTEEESLRATELCLSEVSRSQMMVGILGERYGLVPPKPVLPDLPQYSWVQDKFEATSDDAEQEMHQGALQRQFFGRAKLLIKAVEMVEKVWNKGGMMFVEGGPGEGKTVFMAALAAALRTGEKAKEQLICDVISYSTTASQAARSVENLLRYLIRWFRKMDCTEKDSPIPNSYKKLLLEFQSTLSNKRKRPVAFLVDGVDLVQDGTGQANSEWIPQQLPQGICLVMSVTSNAVLLQTLAKKRNAVQFVLGQLTLSDRKEIVMEELDTFGKKLSDSAFNNQLKENVQALPQSLEHLVAYGLDRLCSQYRHLIGLRWALAALTVSATGMRARELYSTLNTCNELSSRDGPMTWQELLQLSRNAKGHIPMTTFTYIVLSLQSLIGMSHCHNTNDLLILTNPEVRIAFENILLPSESDRTRAHLVLAGNVNKV</sequence>
<dbReference type="InterPro" id="IPR008858">
    <property type="entry name" value="TROVE_dom"/>
</dbReference>
<evidence type="ECO:0000313" key="4">
    <source>
        <dbReference type="EMBL" id="TWW73542.1"/>
    </source>
</evidence>
<dbReference type="GO" id="GO:0003720">
    <property type="term" value="F:telomerase activity"/>
    <property type="evidence" value="ECO:0007669"/>
    <property type="project" value="TreeGrafter"/>
</dbReference>
<proteinExistence type="predicted"/>
<feature type="compositionally biased region" description="Basic and acidic residues" evidence="1">
    <location>
        <begin position="607"/>
        <end position="619"/>
    </location>
</feature>
<gene>
    <name evidence="4" type="ORF">D4764_15G0009360</name>
</gene>
<dbReference type="Proteomes" id="UP000324091">
    <property type="component" value="Chromosome 15"/>
</dbReference>
<dbReference type="GO" id="GO:0070034">
    <property type="term" value="F:telomerase RNA binding"/>
    <property type="evidence" value="ECO:0007669"/>
    <property type="project" value="TreeGrafter"/>
</dbReference>
<dbReference type="InterPro" id="IPR027417">
    <property type="entry name" value="P-loop_NTPase"/>
</dbReference>
<dbReference type="Gene3D" id="3.40.50.300">
    <property type="entry name" value="P-loop containing nucleotide triphosphate hydrolases"/>
    <property type="match status" value="1"/>
</dbReference>
<feature type="domain" description="NACHT" evidence="2">
    <location>
        <begin position="942"/>
        <end position="1081"/>
    </location>
</feature>
<accession>A0A5C6P162</accession>
<name>A0A5C6P162_9TELE</name>
<dbReference type="Pfam" id="PF05731">
    <property type="entry name" value="TROVE"/>
    <property type="match status" value="2"/>
</dbReference>
<feature type="compositionally biased region" description="Polar residues" evidence="1">
    <location>
        <begin position="1"/>
        <end position="10"/>
    </location>
</feature>
<dbReference type="InterPro" id="IPR045804">
    <property type="entry name" value="DUF5920"/>
</dbReference>
<dbReference type="PROSITE" id="PS50988">
    <property type="entry name" value="TROVE"/>
    <property type="match status" value="1"/>
</dbReference>
<dbReference type="PANTHER" id="PTHR44791">
    <property type="entry name" value="TELOMERASE PROTEIN COMPONENT 1 TEP1"/>
    <property type="match status" value="1"/>
</dbReference>
<dbReference type="GO" id="GO:0000722">
    <property type="term" value="P:telomere maintenance via recombination"/>
    <property type="evidence" value="ECO:0007669"/>
    <property type="project" value="TreeGrafter"/>
</dbReference>
<dbReference type="Pfam" id="PF19334">
    <property type="entry name" value="DUF5920"/>
    <property type="match status" value="1"/>
</dbReference>
<dbReference type="Pfam" id="PF13271">
    <property type="entry name" value="DUF4062"/>
    <property type="match status" value="1"/>
</dbReference>
<dbReference type="InterPro" id="IPR052652">
    <property type="entry name" value="Telomerase_Complex_Comp"/>
</dbReference>
<dbReference type="SUPFAM" id="SSF52540">
    <property type="entry name" value="P-loop containing nucleoside triphosphate hydrolases"/>
    <property type="match status" value="1"/>
</dbReference>
<dbReference type="SUPFAM" id="SSF140864">
    <property type="entry name" value="TROVE domain-like"/>
    <property type="match status" value="1"/>
</dbReference>
<feature type="region of interest" description="Disordered" evidence="1">
    <location>
        <begin position="600"/>
        <end position="628"/>
    </location>
</feature>
<dbReference type="InterPro" id="IPR007111">
    <property type="entry name" value="NACHT_NTPase"/>
</dbReference>
<evidence type="ECO:0000259" key="3">
    <source>
        <dbReference type="PROSITE" id="PS50988"/>
    </source>
</evidence>
<protein>
    <submittedName>
        <fullName evidence="4">Telomerase protein component 1</fullName>
    </submittedName>
</protein>